<dbReference type="EMBL" id="NMQW01000005">
    <property type="protein sequence ID" value="OXM87477.1"/>
    <property type="molecule type" value="Genomic_DNA"/>
</dbReference>
<comment type="caution">
    <text evidence="3">The sequence shown here is derived from an EMBL/GenBank/DDBJ whole genome shotgun (WGS) entry which is preliminary data.</text>
</comment>
<feature type="transmembrane region" description="Helical" evidence="1">
    <location>
        <begin position="36"/>
        <end position="58"/>
    </location>
</feature>
<gene>
    <name evidence="3" type="ORF">CF651_05095</name>
</gene>
<dbReference type="OrthoDB" id="1683098at2"/>
<sequence length="158" mass="17483">MNKTFDRYAGIVFLAIGAAFVVGSRSISTSAYGSNVGANIFPMVLGVFLALMSLRLIYETFRKQQQQQQAEGRKKEALDYKRFGIIFVSAVLYAYFLEDIGFVLSTFLFLLIGFQTMQRGRVGASLLISACFSGGVYYLYVYVLDGSLPGFPAWLGLS</sequence>
<protein>
    <submittedName>
        <fullName evidence="3">Transporter</fullName>
    </submittedName>
</protein>
<evidence type="ECO:0000259" key="2">
    <source>
        <dbReference type="Pfam" id="PF07331"/>
    </source>
</evidence>
<keyword evidence="1" id="KW-0472">Membrane</keyword>
<evidence type="ECO:0000313" key="4">
    <source>
        <dbReference type="Proteomes" id="UP000215509"/>
    </source>
</evidence>
<feature type="domain" description="DUF1468" evidence="2">
    <location>
        <begin position="8"/>
        <end position="149"/>
    </location>
</feature>
<accession>A0A229UV48</accession>
<keyword evidence="4" id="KW-1185">Reference proteome</keyword>
<name>A0A229UV48_9BACL</name>
<organism evidence="3 4">
    <name type="scientific">Paenibacillus rigui</name>
    <dbReference type="NCBI Taxonomy" id="554312"/>
    <lineage>
        <taxon>Bacteria</taxon>
        <taxon>Bacillati</taxon>
        <taxon>Bacillota</taxon>
        <taxon>Bacilli</taxon>
        <taxon>Bacillales</taxon>
        <taxon>Paenibacillaceae</taxon>
        <taxon>Paenibacillus</taxon>
    </lineage>
</organism>
<dbReference type="InterPro" id="IPR009936">
    <property type="entry name" value="DUF1468"/>
</dbReference>
<dbReference type="Pfam" id="PF07331">
    <property type="entry name" value="TctB"/>
    <property type="match status" value="1"/>
</dbReference>
<proteinExistence type="predicted"/>
<evidence type="ECO:0000313" key="3">
    <source>
        <dbReference type="EMBL" id="OXM87477.1"/>
    </source>
</evidence>
<keyword evidence="1" id="KW-1133">Transmembrane helix</keyword>
<evidence type="ECO:0000256" key="1">
    <source>
        <dbReference type="SAM" id="Phobius"/>
    </source>
</evidence>
<dbReference type="Proteomes" id="UP000215509">
    <property type="component" value="Unassembled WGS sequence"/>
</dbReference>
<keyword evidence="1" id="KW-0812">Transmembrane</keyword>
<dbReference type="AlphaFoldDB" id="A0A229UV48"/>
<feature type="transmembrane region" description="Helical" evidence="1">
    <location>
        <begin position="79"/>
        <end position="96"/>
    </location>
</feature>
<feature type="transmembrane region" description="Helical" evidence="1">
    <location>
        <begin position="124"/>
        <end position="143"/>
    </location>
</feature>
<dbReference type="RefSeq" id="WP_094013774.1">
    <property type="nucleotide sequence ID" value="NZ_NMQW01000005.1"/>
</dbReference>
<reference evidence="3 4" key="1">
    <citation type="submission" date="2017-07" db="EMBL/GenBank/DDBJ databases">
        <title>Genome sequencing and assembly of Paenibacillus rigui.</title>
        <authorList>
            <person name="Mayilraj S."/>
        </authorList>
    </citation>
    <scope>NUCLEOTIDE SEQUENCE [LARGE SCALE GENOMIC DNA]</scope>
    <source>
        <strain evidence="3 4">JCM 16352</strain>
    </source>
</reference>